<sequence length="389" mass="43714">MTQHFAGDYNASGSGSYSAAATGGSGVAPDVVGGAHDVTAEDLAGVFANKTPFLTAVLGAGIPYCTQWTQVNHVYFQLANTFFFLSYLAPNGLYGILYLRCTLLVGCAFFALWGWTVLCSFDAFLWNANFVAINFIHVCVLLYRLRPIKFTREVEEVYQALFRPLKVTRHQFKKVLDCMKMIRQLKYQEVYAQEKVTKVDSLSLVLSGKLVVSQNGRALHIVFPHQFLDSPEWFGVSTDEYFQVSVTAMEESRVLLWHRDKLKLSIITDQFLQAVFDHILGRDVVKKLMQSSEQKMGKSVQDKRRNCKTWKNHSPSSRDWVSETMTAANSQNGHLANGLDDSEDKPMLIVKKSGDGPGITALINRQLQANDPNAWRLGRIEETDHETPV</sequence>
<name>A0A482WGP6_LAOST</name>
<dbReference type="InterPro" id="IPR018490">
    <property type="entry name" value="cNMP-bd_dom_sf"/>
</dbReference>
<gene>
    <name evidence="9" type="ORF">LSTR_LSTR004133</name>
</gene>
<dbReference type="EMBL" id="QKKF02036132">
    <property type="protein sequence ID" value="RZF32705.1"/>
    <property type="molecule type" value="Genomic_DNA"/>
</dbReference>
<dbReference type="STRING" id="195883.A0A482WGP6"/>
<dbReference type="GO" id="GO:0051146">
    <property type="term" value="P:striated muscle cell differentiation"/>
    <property type="evidence" value="ECO:0007669"/>
    <property type="project" value="TreeGrafter"/>
</dbReference>
<feature type="domain" description="POPDC1-3" evidence="8">
    <location>
        <begin position="72"/>
        <end position="293"/>
    </location>
</feature>
<evidence type="ECO:0000259" key="8">
    <source>
        <dbReference type="Pfam" id="PF04831"/>
    </source>
</evidence>
<evidence type="ECO:0000313" key="10">
    <source>
        <dbReference type="Proteomes" id="UP000291343"/>
    </source>
</evidence>
<dbReference type="GO" id="GO:0042391">
    <property type="term" value="P:regulation of membrane potential"/>
    <property type="evidence" value="ECO:0007669"/>
    <property type="project" value="TreeGrafter"/>
</dbReference>
<evidence type="ECO:0000256" key="7">
    <source>
        <dbReference type="SAM" id="Phobius"/>
    </source>
</evidence>
<reference evidence="9 10" key="1">
    <citation type="journal article" date="2017" name="Gigascience">
        <title>Genome sequence of the small brown planthopper, Laodelphax striatellus.</title>
        <authorList>
            <person name="Zhu J."/>
            <person name="Jiang F."/>
            <person name="Wang X."/>
            <person name="Yang P."/>
            <person name="Bao Y."/>
            <person name="Zhao W."/>
            <person name="Wang W."/>
            <person name="Lu H."/>
            <person name="Wang Q."/>
            <person name="Cui N."/>
            <person name="Li J."/>
            <person name="Chen X."/>
            <person name="Luo L."/>
            <person name="Yu J."/>
            <person name="Kang L."/>
            <person name="Cui F."/>
        </authorList>
    </citation>
    <scope>NUCLEOTIDE SEQUENCE [LARGE SCALE GENOMIC DNA]</scope>
    <source>
        <strain evidence="9">Lst14</strain>
    </source>
</reference>
<dbReference type="Pfam" id="PF04831">
    <property type="entry name" value="POPDC1-3"/>
    <property type="match status" value="1"/>
</dbReference>
<comment type="caution">
    <text evidence="9">The sequence shown here is derived from an EMBL/GenBank/DDBJ whole genome shotgun (WGS) entry which is preliminary data.</text>
</comment>
<dbReference type="Gene3D" id="2.60.120.10">
    <property type="entry name" value="Jelly Rolls"/>
    <property type="match status" value="1"/>
</dbReference>
<feature type="transmembrane region" description="Helical" evidence="7">
    <location>
        <begin position="97"/>
        <end position="118"/>
    </location>
</feature>
<evidence type="ECO:0000256" key="5">
    <source>
        <dbReference type="ARBA" id="ARBA00023136"/>
    </source>
</evidence>
<feature type="region of interest" description="Disordered" evidence="6">
    <location>
        <begin position="295"/>
        <end position="318"/>
    </location>
</feature>
<dbReference type="SUPFAM" id="SSF51206">
    <property type="entry name" value="cAMP-binding domain-like"/>
    <property type="match status" value="1"/>
</dbReference>
<evidence type="ECO:0000313" key="9">
    <source>
        <dbReference type="EMBL" id="RZF32705.1"/>
    </source>
</evidence>
<dbReference type="InParanoid" id="A0A482WGP6"/>
<evidence type="ECO:0000256" key="3">
    <source>
        <dbReference type="ARBA" id="ARBA00022692"/>
    </source>
</evidence>
<dbReference type="InterPro" id="IPR006916">
    <property type="entry name" value="POPDC1-3"/>
</dbReference>
<evidence type="ECO:0000256" key="1">
    <source>
        <dbReference type="ARBA" id="ARBA00004141"/>
    </source>
</evidence>
<keyword evidence="10" id="KW-1185">Reference proteome</keyword>
<comment type="subcellular location">
    <subcellularLocation>
        <location evidence="1">Membrane</location>
        <topology evidence="1">Multi-pass membrane protein</topology>
    </subcellularLocation>
</comment>
<evidence type="ECO:0000256" key="2">
    <source>
        <dbReference type="ARBA" id="ARBA00007146"/>
    </source>
</evidence>
<dbReference type="InterPro" id="IPR014710">
    <property type="entry name" value="RmlC-like_jellyroll"/>
</dbReference>
<dbReference type="PANTHER" id="PTHR12101:SF1">
    <property type="entry name" value="BVES"/>
    <property type="match status" value="1"/>
</dbReference>
<dbReference type="OrthoDB" id="425611at2759"/>
<keyword evidence="4 7" id="KW-1133">Transmembrane helix</keyword>
<dbReference type="SMR" id="A0A482WGP6"/>
<accession>A0A482WGP6</accession>
<evidence type="ECO:0000256" key="4">
    <source>
        <dbReference type="ARBA" id="ARBA00022989"/>
    </source>
</evidence>
<keyword evidence="5 7" id="KW-0472">Membrane</keyword>
<dbReference type="GO" id="GO:0007507">
    <property type="term" value="P:heart development"/>
    <property type="evidence" value="ECO:0007669"/>
    <property type="project" value="TreeGrafter"/>
</dbReference>
<dbReference type="GO" id="GO:0030552">
    <property type="term" value="F:cAMP binding"/>
    <property type="evidence" value="ECO:0007669"/>
    <property type="project" value="TreeGrafter"/>
</dbReference>
<dbReference type="PANTHER" id="PTHR12101">
    <property type="entry name" value="POPEYE DOMAIN CONTAINING PROTEIN"/>
    <property type="match status" value="1"/>
</dbReference>
<proteinExistence type="inferred from homology"/>
<dbReference type="InterPro" id="IPR055272">
    <property type="entry name" value="POPDC1-3_dom"/>
</dbReference>
<dbReference type="AlphaFoldDB" id="A0A482WGP6"/>
<dbReference type="Proteomes" id="UP000291343">
    <property type="component" value="Unassembled WGS sequence"/>
</dbReference>
<protein>
    <recommendedName>
        <fullName evidence="8">POPDC1-3 domain-containing protein</fullName>
    </recommendedName>
</protein>
<dbReference type="FunCoup" id="A0A482WGP6">
    <property type="interactions" value="90"/>
</dbReference>
<keyword evidence="3 7" id="KW-0812">Transmembrane</keyword>
<feature type="transmembrane region" description="Helical" evidence="7">
    <location>
        <begin position="124"/>
        <end position="143"/>
    </location>
</feature>
<comment type="similarity">
    <text evidence="2">Belongs to the popeye family.</text>
</comment>
<dbReference type="GO" id="GO:0042383">
    <property type="term" value="C:sarcolemma"/>
    <property type="evidence" value="ECO:0007669"/>
    <property type="project" value="TreeGrafter"/>
</dbReference>
<organism evidence="9 10">
    <name type="scientific">Laodelphax striatellus</name>
    <name type="common">Small brown planthopper</name>
    <name type="synonym">Delphax striatella</name>
    <dbReference type="NCBI Taxonomy" id="195883"/>
    <lineage>
        <taxon>Eukaryota</taxon>
        <taxon>Metazoa</taxon>
        <taxon>Ecdysozoa</taxon>
        <taxon>Arthropoda</taxon>
        <taxon>Hexapoda</taxon>
        <taxon>Insecta</taxon>
        <taxon>Pterygota</taxon>
        <taxon>Neoptera</taxon>
        <taxon>Paraneoptera</taxon>
        <taxon>Hemiptera</taxon>
        <taxon>Auchenorrhyncha</taxon>
        <taxon>Fulgoroidea</taxon>
        <taxon>Delphacidae</taxon>
        <taxon>Criomorphinae</taxon>
        <taxon>Laodelphax</taxon>
    </lineage>
</organism>
<evidence type="ECO:0000256" key="6">
    <source>
        <dbReference type="SAM" id="MobiDB-lite"/>
    </source>
</evidence>